<feature type="signal peptide" evidence="2">
    <location>
        <begin position="1"/>
        <end position="25"/>
    </location>
</feature>
<dbReference type="Gramene" id="PRQ27918">
    <property type="protein sequence ID" value="PRQ27918"/>
    <property type="gene ID" value="RchiOBHm_Chr6g0310451"/>
</dbReference>
<evidence type="ECO:0000256" key="2">
    <source>
        <dbReference type="SAM" id="SignalP"/>
    </source>
</evidence>
<evidence type="ECO:0008006" key="5">
    <source>
        <dbReference type="Google" id="ProtNLM"/>
    </source>
</evidence>
<feature type="transmembrane region" description="Helical" evidence="1">
    <location>
        <begin position="41"/>
        <end position="61"/>
    </location>
</feature>
<evidence type="ECO:0000313" key="3">
    <source>
        <dbReference type="EMBL" id="PRQ27918.1"/>
    </source>
</evidence>
<keyword evidence="1" id="KW-1133">Transmembrane helix</keyword>
<keyword evidence="2" id="KW-0732">Signal</keyword>
<reference evidence="3 4" key="1">
    <citation type="journal article" date="2018" name="Nat. Genet.">
        <title>The Rosa genome provides new insights in the design of modern roses.</title>
        <authorList>
            <person name="Bendahmane M."/>
        </authorList>
    </citation>
    <scope>NUCLEOTIDE SEQUENCE [LARGE SCALE GENOMIC DNA]</scope>
    <source>
        <strain evidence="4">cv. Old Blush</strain>
    </source>
</reference>
<comment type="caution">
    <text evidence="3">The sequence shown here is derived from an EMBL/GenBank/DDBJ whole genome shotgun (WGS) entry which is preliminary data.</text>
</comment>
<keyword evidence="1" id="KW-0472">Membrane</keyword>
<proteinExistence type="predicted"/>
<organism evidence="3 4">
    <name type="scientific">Rosa chinensis</name>
    <name type="common">China rose</name>
    <dbReference type="NCBI Taxonomy" id="74649"/>
    <lineage>
        <taxon>Eukaryota</taxon>
        <taxon>Viridiplantae</taxon>
        <taxon>Streptophyta</taxon>
        <taxon>Embryophyta</taxon>
        <taxon>Tracheophyta</taxon>
        <taxon>Spermatophyta</taxon>
        <taxon>Magnoliopsida</taxon>
        <taxon>eudicotyledons</taxon>
        <taxon>Gunneridae</taxon>
        <taxon>Pentapetalae</taxon>
        <taxon>rosids</taxon>
        <taxon>fabids</taxon>
        <taxon>Rosales</taxon>
        <taxon>Rosaceae</taxon>
        <taxon>Rosoideae</taxon>
        <taxon>Rosoideae incertae sedis</taxon>
        <taxon>Rosa</taxon>
    </lineage>
</organism>
<gene>
    <name evidence="3" type="ORF">RchiOBHm_Chr6g0310451</name>
</gene>
<protein>
    <recommendedName>
        <fullName evidence="5">Arabinogalactan peptide, AGP</fullName>
    </recommendedName>
</protein>
<name>A0A2P6Q147_ROSCH</name>
<sequence length="63" mass="5969">MAGSKVMALMAVFVVVISLAGVAQAADAPAPSPVSPAASISPSFASGLVAAAVALVFGSALRV</sequence>
<evidence type="ECO:0000256" key="1">
    <source>
        <dbReference type="SAM" id="Phobius"/>
    </source>
</evidence>
<evidence type="ECO:0000313" key="4">
    <source>
        <dbReference type="Proteomes" id="UP000238479"/>
    </source>
</evidence>
<dbReference type="STRING" id="74649.A0A2P6Q147"/>
<accession>A0A2P6Q147</accession>
<dbReference type="AlphaFoldDB" id="A0A2P6Q147"/>
<keyword evidence="4" id="KW-1185">Reference proteome</keyword>
<dbReference type="OMA" id="KAMFIAV"/>
<dbReference type="EMBL" id="PDCK01000044">
    <property type="protein sequence ID" value="PRQ27918.1"/>
    <property type="molecule type" value="Genomic_DNA"/>
</dbReference>
<keyword evidence="1" id="KW-0812">Transmembrane</keyword>
<dbReference type="Proteomes" id="UP000238479">
    <property type="component" value="Chromosome 6"/>
</dbReference>
<feature type="chain" id="PRO_5015156146" description="Arabinogalactan peptide, AGP" evidence="2">
    <location>
        <begin position="26"/>
        <end position="63"/>
    </location>
</feature>